<keyword evidence="3" id="KW-0812">Transmembrane</keyword>
<evidence type="ECO:0000256" key="4">
    <source>
        <dbReference type="ARBA" id="ARBA00022989"/>
    </source>
</evidence>
<organism evidence="8 9">
    <name type="scientific">Igneacidithiobacillus copahuensis</name>
    <dbReference type="NCBI Taxonomy" id="2724909"/>
    <lineage>
        <taxon>Bacteria</taxon>
        <taxon>Pseudomonadati</taxon>
        <taxon>Pseudomonadota</taxon>
        <taxon>Acidithiobacillia</taxon>
        <taxon>Acidithiobacillales</taxon>
        <taxon>Acidithiobacillaceae</taxon>
        <taxon>Igneacidithiobacillus</taxon>
    </lineage>
</organism>
<sequence>MKPMTWGWIALAVAVLLYLLSASFYQLRPGQSAVILNAGHVAAERSQAGLYVHWPFLQSVQVIDTRRRSQSTKAVTVTPTTGPSLQLDCFVQWHVSDAKKFYQRGLNTALAESQISDVVQAALSRIVDKNSGVTPSNAVLDAWQQTLRSQVSDSLARDGISLDELHFLELGLTAEAQQDVYQQMRTELQSKLAAEELAGKEQVEQIKNAAEKERQQVLSQAYASSQQTLGKAQAQAAKLYADAYGKNPRFYAFYRSLEVLRDSTKAGDVWVLPANSPLLRYLHEGLQGGGKP</sequence>
<evidence type="ECO:0000256" key="1">
    <source>
        <dbReference type="ARBA" id="ARBA00004167"/>
    </source>
</evidence>
<comment type="caution">
    <text evidence="8">The sequence shown here is derived from an EMBL/GenBank/DDBJ whole genome shotgun (WGS) entry which is preliminary data.</text>
</comment>
<comment type="subcellular location">
    <subcellularLocation>
        <location evidence="1">Membrane</location>
        <topology evidence="1">Single-pass membrane protein</topology>
    </subcellularLocation>
</comment>
<accession>A0AAE2YQY8</accession>
<dbReference type="InterPro" id="IPR001107">
    <property type="entry name" value="Band_7"/>
</dbReference>
<comment type="similarity">
    <text evidence="2 6">Belongs to the band 7/mec-2 family. HflC subfamily.</text>
</comment>
<dbReference type="InterPro" id="IPR010200">
    <property type="entry name" value="HflC"/>
</dbReference>
<name>A0AAE2YQY8_9PROT</name>
<dbReference type="PIRSF" id="PIRSF005651">
    <property type="entry name" value="HflC"/>
    <property type="match status" value="1"/>
</dbReference>
<dbReference type="Gene3D" id="3.30.479.30">
    <property type="entry name" value="Band 7 domain"/>
    <property type="match status" value="1"/>
</dbReference>
<evidence type="ECO:0000313" key="8">
    <source>
        <dbReference type="EMBL" id="MBU2788547.1"/>
    </source>
</evidence>
<evidence type="ECO:0000313" key="9">
    <source>
        <dbReference type="Proteomes" id="UP001197378"/>
    </source>
</evidence>
<dbReference type="RefSeq" id="WP_215871117.1">
    <property type="nucleotide sequence ID" value="NZ_JAAXYO010000152.1"/>
</dbReference>
<keyword evidence="5" id="KW-0472">Membrane</keyword>
<evidence type="ECO:0000256" key="5">
    <source>
        <dbReference type="ARBA" id="ARBA00023136"/>
    </source>
</evidence>
<dbReference type="InterPro" id="IPR036013">
    <property type="entry name" value="Band_7/SPFH_dom_sf"/>
</dbReference>
<dbReference type="GO" id="GO:0016020">
    <property type="term" value="C:membrane"/>
    <property type="evidence" value="ECO:0007669"/>
    <property type="project" value="UniProtKB-SubCell"/>
</dbReference>
<dbReference type="Proteomes" id="UP001197378">
    <property type="component" value="Unassembled WGS sequence"/>
</dbReference>
<dbReference type="PANTHER" id="PTHR42911:SF1">
    <property type="entry name" value="MODULATOR OF FTSH PROTEASE HFLC"/>
    <property type="match status" value="1"/>
</dbReference>
<evidence type="ECO:0000256" key="3">
    <source>
        <dbReference type="ARBA" id="ARBA00022692"/>
    </source>
</evidence>
<evidence type="ECO:0000259" key="7">
    <source>
        <dbReference type="SMART" id="SM00244"/>
    </source>
</evidence>
<comment type="function">
    <text evidence="6">HflC and HflK could regulate a protease.</text>
</comment>
<evidence type="ECO:0000256" key="2">
    <source>
        <dbReference type="ARBA" id="ARBA00007862"/>
    </source>
</evidence>
<proteinExistence type="inferred from homology"/>
<dbReference type="SUPFAM" id="SSF117892">
    <property type="entry name" value="Band 7/SPFH domain"/>
    <property type="match status" value="1"/>
</dbReference>
<reference evidence="8" key="1">
    <citation type="journal article" date="2021" name="ISME J.">
        <title>Genomic evolution of the class Acidithiobacillia: deep-branching Proteobacteria living in extreme acidic conditions.</title>
        <authorList>
            <person name="Moya-Beltran A."/>
            <person name="Beard S."/>
            <person name="Rojas-Villalobos C."/>
            <person name="Issotta F."/>
            <person name="Gallardo Y."/>
            <person name="Ulloa R."/>
            <person name="Giaveno A."/>
            <person name="Degli Esposti M."/>
            <person name="Johnson D.B."/>
            <person name="Quatrini R."/>
        </authorList>
    </citation>
    <scope>NUCLEOTIDE SEQUENCE</scope>
    <source>
        <strain evidence="8">VAN18-1</strain>
    </source>
</reference>
<dbReference type="PANTHER" id="PTHR42911">
    <property type="entry name" value="MODULATOR OF FTSH PROTEASE HFLC"/>
    <property type="match status" value="1"/>
</dbReference>
<dbReference type="SMART" id="SM00244">
    <property type="entry name" value="PHB"/>
    <property type="match status" value="1"/>
</dbReference>
<keyword evidence="9" id="KW-1185">Reference proteome</keyword>
<protein>
    <recommendedName>
        <fullName evidence="6">Protein HflC</fullName>
    </recommendedName>
</protein>
<evidence type="ECO:0000256" key="6">
    <source>
        <dbReference type="PIRNR" id="PIRNR005651"/>
    </source>
</evidence>
<keyword evidence="4" id="KW-1133">Transmembrane helix</keyword>
<gene>
    <name evidence="8" type="ORF">HFQ13_10110</name>
</gene>
<dbReference type="EMBL" id="JAAXYO010000152">
    <property type="protein sequence ID" value="MBU2788547.1"/>
    <property type="molecule type" value="Genomic_DNA"/>
</dbReference>
<dbReference type="AlphaFoldDB" id="A0AAE2YQY8"/>
<feature type="domain" description="Band 7" evidence="7">
    <location>
        <begin position="22"/>
        <end position="184"/>
    </location>
</feature>
<dbReference type="Pfam" id="PF01145">
    <property type="entry name" value="Band_7"/>
    <property type="match status" value="1"/>
</dbReference>